<comment type="caution">
    <text evidence="4">The sequence shown here is derived from an EMBL/GenBank/DDBJ whole genome shotgun (WGS) entry which is preliminary data.</text>
</comment>
<feature type="transmembrane region" description="Helical" evidence="2">
    <location>
        <begin position="98"/>
        <end position="121"/>
    </location>
</feature>
<feature type="domain" description="HTH cro/C1-type" evidence="3">
    <location>
        <begin position="10"/>
        <end position="64"/>
    </location>
</feature>
<dbReference type="SUPFAM" id="SSF47413">
    <property type="entry name" value="lambda repressor-like DNA-binding domains"/>
    <property type="match status" value="1"/>
</dbReference>
<evidence type="ECO:0000259" key="3">
    <source>
        <dbReference type="PROSITE" id="PS50943"/>
    </source>
</evidence>
<dbReference type="CDD" id="cd00093">
    <property type="entry name" value="HTH_XRE"/>
    <property type="match status" value="1"/>
</dbReference>
<name>A0A9D2T5N9_9FIRM</name>
<feature type="transmembrane region" description="Helical" evidence="2">
    <location>
        <begin position="157"/>
        <end position="178"/>
    </location>
</feature>
<keyword evidence="2" id="KW-0812">Transmembrane</keyword>
<dbReference type="Pfam" id="PF01381">
    <property type="entry name" value="HTH_3"/>
    <property type="match status" value="1"/>
</dbReference>
<dbReference type="EMBL" id="DWWN01000051">
    <property type="protein sequence ID" value="HJC45990.1"/>
    <property type="molecule type" value="Genomic_DNA"/>
</dbReference>
<dbReference type="GO" id="GO:0003677">
    <property type="term" value="F:DNA binding"/>
    <property type="evidence" value="ECO:0007669"/>
    <property type="project" value="UniProtKB-KW"/>
</dbReference>
<reference evidence="4" key="2">
    <citation type="submission" date="2021-04" db="EMBL/GenBank/DDBJ databases">
        <authorList>
            <person name="Gilroy R."/>
        </authorList>
    </citation>
    <scope>NUCLEOTIDE SEQUENCE</scope>
    <source>
        <strain evidence="4">ChiSjej5B23-2810</strain>
    </source>
</reference>
<protein>
    <submittedName>
        <fullName evidence="4">Helix-turn-helix domain-containing protein</fullName>
    </submittedName>
</protein>
<evidence type="ECO:0000256" key="2">
    <source>
        <dbReference type="SAM" id="Phobius"/>
    </source>
</evidence>
<evidence type="ECO:0000313" key="4">
    <source>
        <dbReference type="EMBL" id="HJC45990.1"/>
    </source>
</evidence>
<dbReference type="Proteomes" id="UP000823906">
    <property type="component" value="Unassembled WGS sequence"/>
</dbReference>
<dbReference type="SMART" id="SM00530">
    <property type="entry name" value="HTH_XRE"/>
    <property type="match status" value="1"/>
</dbReference>
<gene>
    <name evidence="4" type="ORF">H9703_07675</name>
</gene>
<keyword evidence="2" id="KW-0472">Membrane</keyword>
<sequence length="378" mass="41386">MDAQKFGAFIAEMRKARGLTQAALAAQLHVTDKAVSRWERGLGFPDINTMEPLAAALGVTVLELMRSERLPEGAVSNEEASEAITDTLTFAQQRRASLFFDITAGLACLLCAGMTFFLFGTGAVAEILFFFGAIGVMVIGVHRYVSEASIQKRRYGAIAAGIACIFLLLAGGSLLGSSPSTSRYAALFMAYFFPVMLACWLMLLLRRVRAWLGGEDLIFWGDFFSTSGELGSELGASLSPKARSLINIAFALLLTVECVFYTVHSVGYAAETLRTPPEETVTRQYAALCLERDFSVAEEQLTGTVLTLTPRDEWEGWDDLYSYTFTWQSGDGAASQCYSVVFYDDYSCEALSHGADFDASLDAANRELYRRMHGLPET</sequence>
<dbReference type="InterPro" id="IPR001387">
    <property type="entry name" value="Cro/C1-type_HTH"/>
</dbReference>
<organism evidence="4 5">
    <name type="scientific">Candidatus Faecalibacterium faecigallinarum</name>
    <dbReference type="NCBI Taxonomy" id="2838577"/>
    <lineage>
        <taxon>Bacteria</taxon>
        <taxon>Bacillati</taxon>
        <taxon>Bacillota</taxon>
        <taxon>Clostridia</taxon>
        <taxon>Eubacteriales</taxon>
        <taxon>Oscillospiraceae</taxon>
        <taxon>Faecalibacterium</taxon>
    </lineage>
</organism>
<proteinExistence type="predicted"/>
<dbReference type="InterPro" id="IPR010982">
    <property type="entry name" value="Lambda_DNA-bd_dom_sf"/>
</dbReference>
<feature type="transmembrane region" description="Helical" evidence="2">
    <location>
        <begin position="127"/>
        <end position="145"/>
    </location>
</feature>
<evidence type="ECO:0000313" key="5">
    <source>
        <dbReference type="Proteomes" id="UP000823906"/>
    </source>
</evidence>
<keyword evidence="1" id="KW-0238">DNA-binding</keyword>
<dbReference type="PANTHER" id="PTHR46558:SF15">
    <property type="entry name" value="HELIX-TURN-HELIX DOMAIN PROTEIN"/>
    <property type="match status" value="1"/>
</dbReference>
<reference evidence="4" key="1">
    <citation type="journal article" date="2021" name="PeerJ">
        <title>Extensive microbial diversity within the chicken gut microbiome revealed by metagenomics and culture.</title>
        <authorList>
            <person name="Gilroy R."/>
            <person name="Ravi A."/>
            <person name="Getino M."/>
            <person name="Pursley I."/>
            <person name="Horton D.L."/>
            <person name="Alikhan N.F."/>
            <person name="Baker D."/>
            <person name="Gharbi K."/>
            <person name="Hall N."/>
            <person name="Watson M."/>
            <person name="Adriaenssens E.M."/>
            <person name="Foster-Nyarko E."/>
            <person name="Jarju S."/>
            <person name="Secka A."/>
            <person name="Antonio M."/>
            <person name="Oren A."/>
            <person name="Chaudhuri R.R."/>
            <person name="La Ragione R."/>
            <person name="Hildebrand F."/>
            <person name="Pallen M.J."/>
        </authorList>
    </citation>
    <scope>NUCLEOTIDE SEQUENCE</scope>
    <source>
        <strain evidence="4">ChiSjej5B23-2810</strain>
    </source>
</reference>
<keyword evidence="2" id="KW-1133">Transmembrane helix</keyword>
<dbReference type="PROSITE" id="PS50943">
    <property type="entry name" value="HTH_CROC1"/>
    <property type="match status" value="1"/>
</dbReference>
<feature type="transmembrane region" description="Helical" evidence="2">
    <location>
        <begin position="245"/>
        <end position="263"/>
    </location>
</feature>
<dbReference type="PANTHER" id="PTHR46558">
    <property type="entry name" value="TRACRIPTIONAL REGULATORY PROTEIN-RELATED-RELATED"/>
    <property type="match status" value="1"/>
</dbReference>
<evidence type="ECO:0000256" key="1">
    <source>
        <dbReference type="ARBA" id="ARBA00023125"/>
    </source>
</evidence>
<dbReference type="AlphaFoldDB" id="A0A9D2T5N9"/>
<dbReference type="Gene3D" id="1.10.260.40">
    <property type="entry name" value="lambda repressor-like DNA-binding domains"/>
    <property type="match status" value="1"/>
</dbReference>
<feature type="transmembrane region" description="Helical" evidence="2">
    <location>
        <begin position="184"/>
        <end position="205"/>
    </location>
</feature>
<accession>A0A9D2T5N9</accession>